<gene>
    <name evidence="1" type="ORF">L195_g056096</name>
</gene>
<dbReference type="Proteomes" id="UP000236291">
    <property type="component" value="Unassembled WGS sequence"/>
</dbReference>
<evidence type="ECO:0000313" key="1">
    <source>
        <dbReference type="EMBL" id="PNX68306.1"/>
    </source>
</evidence>
<reference evidence="1 2" key="2">
    <citation type="journal article" date="2017" name="Front. Plant Sci.">
        <title>Gene Classification and Mining of Molecular Markers Useful in Red Clover (Trifolium pratense) Breeding.</title>
        <authorList>
            <person name="Istvanek J."/>
            <person name="Dluhosova J."/>
            <person name="Dluhos P."/>
            <person name="Patkova L."/>
            <person name="Nedelnik J."/>
            <person name="Repkova J."/>
        </authorList>
    </citation>
    <scope>NUCLEOTIDE SEQUENCE [LARGE SCALE GENOMIC DNA]</scope>
    <source>
        <strain evidence="2">cv. Tatra</strain>
        <tissue evidence="1">Young leaves</tissue>
    </source>
</reference>
<evidence type="ECO:0000313" key="2">
    <source>
        <dbReference type="Proteomes" id="UP000236291"/>
    </source>
</evidence>
<protein>
    <submittedName>
        <fullName evidence="1">Uncharacterized protein</fullName>
    </submittedName>
</protein>
<dbReference type="EMBL" id="ASHM01104755">
    <property type="protein sequence ID" value="PNX68306.1"/>
    <property type="molecule type" value="Genomic_DNA"/>
</dbReference>
<name>A0A2K3KPW3_TRIPR</name>
<accession>A0A2K3KPW3</accession>
<dbReference type="AlphaFoldDB" id="A0A2K3KPW3"/>
<reference evidence="1 2" key="1">
    <citation type="journal article" date="2014" name="Am. J. Bot.">
        <title>Genome assembly and annotation for red clover (Trifolium pratense; Fabaceae).</title>
        <authorList>
            <person name="Istvanek J."/>
            <person name="Jaros M."/>
            <person name="Krenek A."/>
            <person name="Repkova J."/>
        </authorList>
    </citation>
    <scope>NUCLEOTIDE SEQUENCE [LARGE SCALE GENOMIC DNA]</scope>
    <source>
        <strain evidence="2">cv. Tatra</strain>
        <tissue evidence="1">Young leaves</tissue>
    </source>
</reference>
<sequence>MAEFQRQQQHMINRDVALLVHRRFRAEIFTVENINRAGFTTNQFMNHMHALTRIKDVNILVHVLELGSENSRFWVSPETCELGQLVRFVGWLKTLEGRNASMTRGMRGAVQSLEKILRTPYN</sequence>
<proteinExistence type="predicted"/>
<organism evidence="1 2">
    <name type="scientific">Trifolium pratense</name>
    <name type="common">Red clover</name>
    <dbReference type="NCBI Taxonomy" id="57577"/>
    <lineage>
        <taxon>Eukaryota</taxon>
        <taxon>Viridiplantae</taxon>
        <taxon>Streptophyta</taxon>
        <taxon>Embryophyta</taxon>
        <taxon>Tracheophyta</taxon>
        <taxon>Spermatophyta</taxon>
        <taxon>Magnoliopsida</taxon>
        <taxon>eudicotyledons</taxon>
        <taxon>Gunneridae</taxon>
        <taxon>Pentapetalae</taxon>
        <taxon>rosids</taxon>
        <taxon>fabids</taxon>
        <taxon>Fabales</taxon>
        <taxon>Fabaceae</taxon>
        <taxon>Papilionoideae</taxon>
        <taxon>50 kb inversion clade</taxon>
        <taxon>NPAAA clade</taxon>
        <taxon>Hologalegina</taxon>
        <taxon>IRL clade</taxon>
        <taxon>Trifolieae</taxon>
        <taxon>Trifolium</taxon>
    </lineage>
</organism>
<comment type="caution">
    <text evidence="1">The sequence shown here is derived from an EMBL/GenBank/DDBJ whole genome shotgun (WGS) entry which is preliminary data.</text>
</comment>